<protein>
    <recommendedName>
        <fullName evidence="2">SET domain-containing protein</fullName>
    </recommendedName>
</protein>
<organism evidence="3 4">
    <name type="scientific">Phaeosphaeria nodorum (strain SN15 / ATCC MYA-4574 / FGSC 10173)</name>
    <name type="common">Glume blotch fungus</name>
    <name type="synonym">Parastagonospora nodorum</name>
    <dbReference type="NCBI Taxonomy" id="321614"/>
    <lineage>
        <taxon>Eukaryota</taxon>
        <taxon>Fungi</taxon>
        <taxon>Dikarya</taxon>
        <taxon>Ascomycota</taxon>
        <taxon>Pezizomycotina</taxon>
        <taxon>Dothideomycetes</taxon>
        <taxon>Pleosporomycetidae</taxon>
        <taxon>Pleosporales</taxon>
        <taxon>Pleosporineae</taxon>
        <taxon>Phaeosphaeriaceae</taxon>
        <taxon>Parastagonospora</taxon>
    </lineage>
</organism>
<dbReference type="InterPro" id="IPR001214">
    <property type="entry name" value="SET_dom"/>
</dbReference>
<dbReference type="InterPro" id="IPR053185">
    <property type="entry name" value="SET_domain_protein"/>
</dbReference>
<evidence type="ECO:0000313" key="3">
    <source>
        <dbReference type="EMBL" id="QRD05819.1"/>
    </source>
</evidence>
<gene>
    <name evidence="3" type="ORF">JI435_060940</name>
</gene>
<evidence type="ECO:0000256" key="1">
    <source>
        <dbReference type="SAM" id="SignalP"/>
    </source>
</evidence>
<name>A0A7U2NPL6_PHANO</name>
<dbReference type="OrthoDB" id="265717at2759"/>
<evidence type="ECO:0000313" key="4">
    <source>
        <dbReference type="Proteomes" id="UP000663193"/>
    </source>
</evidence>
<dbReference type="CDD" id="cd20071">
    <property type="entry name" value="SET_SMYD"/>
    <property type="match status" value="1"/>
</dbReference>
<dbReference type="Gene3D" id="2.170.270.10">
    <property type="entry name" value="SET domain"/>
    <property type="match status" value="1"/>
</dbReference>
<feature type="domain" description="SET" evidence="2">
    <location>
        <begin position="38"/>
        <end position="188"/>
    </location>
</feature>
<keyword evidence="1" id="KW-0732">Signal</keyword>
<dbReference type="InterPro" id="IPR011990">
    <property type="entry name" value="TPR-like_helical_dom_sf"/>
</dbReference>
<proteinExistence type="predicted"/>
<dbReference type="PANTHER" id="PTHR47332">
    <property type="entry name" value="SET DOMAIN-CONTAINING PROTEIN 5"/>
    <property type="match status" value="1"/>
</dbReference>
<dbReference type="Gene3D" id="1.25.40.10">
    <property type="entry name" value="Tetratricopeptide repeat domain"/>
    <property type="match status" value="1"/>
</dbReference>
<dbReference type="SMART" id="SM00317">
    <property type="entry name" value="SET"/>
    <property type="match status" value="1"/>
</dbReference>
<dbReference type="Proteomes" id="UP000663193">
    <property type="component" value="Chromosome 19"/>
</dbReference>
<accession>A0A7U2NPL6</accession>
<dbReference type="EMBL" id="CP069041">
    <property type="protein sequence ID" value="QRD05819.1"/>
    <property type="molecule type" value="Genomic_DNA"/>
</dbReference>
<keyword evidence="4" id="KW-1185">Reference proteome</keyword>
<reference evidence="4" key="1">
    <citation type="journal article" date="2021" name="BMC Genomics">
        <title>Chromosome-level genome assembly and manually-curated proteome of model necrotroph Parastagonospora nodorum Sn15 reveals a genome-wide trove of candidate effector homologs, and redundancy of virulence-related functions within an accessory chromosome.</title>
        <authorList>
            <person name="Bertazzoni S."/>
            <person name="Jones D.A.B."/>
            <person name="Phan H.T."/>
            <person name="Tan K.-C."/>
            <person name="Hane J.K."/>
        </authorList>
    </citation>
    <scope>NUCLEOTIDE SEQUENCE [LARGE SCALE GENOMIC DNA]</scope>
    <source>
        <strain evidence="4">SN15 / ATCC MYA-4574 / FGSC 10173)</strain>
    </source>
</reference>
<dbReference type="PROSITE" id="PS50280">
    <property type="entry name" value="SET"/>
    <property type="match status" value="1"/>
</dbReference>
<feature type="chain" id="PRO_5031260373" description="SET domain-containing protein" evidence="1">
    <location>
        <begin position="19"/>
        <end position="348"/>
    </location>
</feature>
<dbReference type="OMA" id="NTSYYWS"/>
<dbReference type="InterPro" id="IPR046341">
    <property type="entry name" value="SET_dom_sf"/>
</dbReference>
<feature type="signal peptide" evidence="1">
    <location>
        <begin position="1"/>
        <end position="18"/>
    </location>
</feature>
<dbReference type="VEuPathDB" id="FungiDB:JI435_060940"/>
<dbReference type="SUPFAM" id="SSF82199">
    <property type="entry name" value="SET domain"/>
    <property type="match status" value="1"/>
</dbReference>
<dbReference type="PANTHER" id="PTHR47332:SF4">
    <property type="entry name" value="SET DOMAIN-CONTAINING PROTEIN 5"/>
    <property type="match status" value="1"/>
</dbReference>
<dbReference type="AlphaFoldDB" id="A0A7U2NPL6"/>
<sequence length="348" mass="39352">MLAPTLFVLCSLLSNARSHSTTCNNPVWPIRVCTGPPETYKVFNSDGKGLGVFAAHDLDVGDIVMRETPAIKIVPPEFVKGSGYPMVAVAELVRAEFETLPAPQQEEIMSLTYHATAHEKKTMDKLGIIFRTNAYNSGTEIGLFPKIARINHSCRPNASYYWSQTLNKRIVYATRRIAKGDEIFVSYIPLLLTQEQRQKHLDRYGFKCTCEACAQEHAAMEASDDRRTTISKAFVDFEPQLTLTSPKTKKATQQARKNARASLKLAELVHEEGLADYYAKAYRIAAICHARVKDWEPAAIWANKGYELKFLEDPQSVYTMEMHNLTGNFIQEWEHELMQKAQRQANSN</sequence>
<dbReference type="Pfam" id="PF00856">
    <property type="entry name" value="SET"/>
    <property type="match status" value="1"/>
</dbReference>
<evidence type="ECO:0000259" key="2">
    <source>
        <dbReference type="PROSITE" id="PS50280"/>
    </source>
</evidence>